<evidence type="ECO:0000313" key="1">
    <source>
        <dbReference type="EMBL" id="OPJ64340.1"/>
    </source>
</evidence>
<gene>
    <name evidence="1" type="ORF">AV530_009156</name>
</gene>
<accession>A0A1V4IWY4</accession>
<name>A0A1V4IWY4_PATFA</name>
<comment type="caution">
    <text evidence="1">The sequence shown here is derived from an EMBL/GenBank/DDBJ whole genome shotgun (WGS) entry which is preliminary data.</text>
</comment>
<dbReference type="EMBL" id="LSYS01009665">
    <property type="protein sequence ID" value="OPJ64340.1"/>
    <property type="molecule type" value="Genomic_DNA"/>
</dbReference>
<evidence type="ECO:0000313" key="2">
    <source>
        <dbReference type="Proteomes" id="UP000190648"/>
    </source>
</evidence>
<dbReference type="AlphaFoldDB" id="A0A1V4IWY4"/>
<protein>
    <submittedName>
        <fullName evidence="1">Uncharacterized protein</fullName>
    </submittedName>
</protein>
<reference evidence="1 2" key="1">
    <citation type="submission" date="2016-02" db="EMBL/GenBank/DDBJ databases">
        <title>Band-tailed pigeon sequencing and assembly.</title>
        <authorList>
            <person name="Soares A.E."/>
            <person name="Novak B.J."/>
            <person name="Rice E.S."/>
            <person name="O'Connell B."/>
            <person name="Chang D."/>
            <person name="Weber S."/>
            <person name="Shapiro B."/>
        </authorList>
    </citation>
    <scope>NUCLEOTIDE SEQUENCE [LARGE SCALE GENOMIC DNA]</scope>
    <source>
        <strain evidence="1">BTP2013</strain>
        <tissue evidence="1">Blood</tissue>
    </source>
</reference>
<keyword evidence="2" id="KW-1185">Reference proteome</keyword>
<organism evidence="1 2">
    <name type="scientific">Patagioenas fasciata monilis</name>
    <dbReference type="NCBI Taxonomy" id="372326"/>
    <lineage>
        <taxon>Eukaryota</taxon>
        <taxon>Metazoa</taxon>
        <taxon>Chordata</taxon>
        <taxon>Craniata</taxon>
        <taxon>Vertebrata</taxon>
        <taxon>Euteleostomi</taxon>
        <taxon>Archelosauria</taxon>
        <taxon>Archosauria</taxon>
        <taxon>Dinosauria</taxon>
        <taxon>Saurischia</taxon>
        <taxon>Theropoda</taxon>
        <taxon>Coelurosauria</taxon>
        <taxon>Aves</taxon>
        <taxon>Neognathae</taxon>
        <taxon>Neoaves</taxon>
        <taxon>Columbimorphae</taxon>
        <taxon>Columbiformes</taxon>
        <taxon>Columbidae</taxon>
        <taxon>Patagioenas</taxon>
    </lineage>
</organism>
<sequence>MRIHLTNLKVIPVAFPSSSEAKISVFQRSSFGDLQKDTACFSEELWRLKGSLEHLNMDPHAVPHATFPNLAALLVVHNVKHHSSFLTIRKILLEPFHLTLQFYDQHFLCTLAYKGNGLNNPYD</sequence>
<dbReference type="Proteomes" id="UP000190648">
    <property type="component" value="Unassembled WGS sequence"/>
</dbReference>
<proteinExistence type="predicted"/>